<keyword evidence="2" id="KW-1185">Reference proteome</keyword>
<dbReference type="Proteomes" id="UP000828390">
    <property type="component" value="Unassembled WGS sequence"/>
</dbReference>
<name>A0A9D4GQE0_DREPO</name>
<evidence type="ECO:0000313" key="2">
    <source>
        <dbReference type="Proteomes" id="UP000828390"/>
    </source>
</evidence>
<accession>A0A9D4GQE0</accession>
<comment type="caution">
    <text evidence="1">The sequence shown here is derived from an EMBL/GenBank/DDBJ whole genome shotgun (WGS) entry which is preliminary data.</text>
</comment>
<reference evidence="1" key="2">
    <citation type="submission" date="2020-11" db="EMBL/GenBank/DDBJ databases">
        <authorList>
            <person name="McCartney M.A."/>
            <person name="Auch B."/>
            <person name="Kono T."/>
            <person name="Mallez S."/>
            <person name="Becker A."/>
            <person name="Gohl D.M."/>
            <person name="Silverstein K.A.T."/>
            <person name="Koren S."/>
            <person name="Bechman K.B."/>
            <person name="Herman A."/>
            <person name="Abrahante J.E."/>
            <person name="Garbe J."/>
        </authorList>
    </citation>
    <scope>NUCLEOTIDE SEQUENCE</scope>
    <source>
        <strain evidence="1">Duluth1</strain>
        <tissue evidence="1">Whole animal</tissue>
    </source>
</reference>
<protein>
    <submittedName>
        <fullName evidence="1">Uncharacterized protein</fullName>
    </submittedName>
</protein>
<sequence>MHLQAISDCISVFAAAVHFNYLRSSYNYLQQMSSLDKTHSDFYQTFVDDVHVVRRSKHVLFVHNTKTQLRRASTEMLLISRKCIQKYNLFTLQR</sequence>
<evidence type="ECO:0000313" key="1">
    <source>
        <dbReference type="EMBL" id="KAH3818102.1"/>
    </source>
</evidence>
<proteinExistence type="predicted"/>
<reference evidence="1" key="1">
    <citation type="journal article" date="2019" name="bioRxiv">
        <title>The Genome of the Zebra Mussel, Dreissena polymorpha: A Resource for Invasive Species Research.</title>
        <authorList>
            <person name="McCartney M.A."/>
            <person name="Auch B."/>
            <person name="Kono T."/>
            <person name="Mallez S."/>
            <person name="Zhang Y."/>
            <person name="Obille A."/>
            <person name="Becker A."/>
            <person name="Abrahante J.E."/>
            <person name="Garbe J."/>
            <person name="Badalamenti J.P."/>
            <person name="Herman A."/>
            <person name="Mangelson H."/>
            <person name="Liachko I."/>
            <person name="Sullivan S."/>
            <person name="Sone E.D."/>
            <person name="Koren S."/>
            <person name="Silverstein K.A.T."/>
            <person name="Beckman K.B."/>
            <person name="Gohl D.M."/>
        </authorList>
    </citation>
    <scope>NUCLEOTIDE SEQUENCE</scope>
    <source>
        <strain evidence="1">Duluth1</strain>
        <tissue evidence="1">Whole animal</tissue>
    </source>
</reference>
<dbReference type="EMBL" id="JAIWYP010000005">
    <property type="protein sequence ID" value="KAH3818102.1"/>
    <property type="molecule type" value="Genomic_DNA"/>
</dbReference>
<dbReference type="AlphaFoldDB" id="A0A9D4GQE0"/>
<organism evidence="1 2">
    <name type="scientific">Dreissena polymorpha</name>
    <name type="common">Zebra mussel</name>
    <name type="synonym">Mytilus polymorpha</name>
    <dbReference type="NCBI Taxonomy" id="45954"/>
    <lineage>
        <taxon>Eukaryota</taxon>
        <taxon>Metazoa</taxon>
        <taxon>Spiralia</taxon>
        <taxon>Lophotrochozoa</taxon>
        <taxon>Mollusca</taxon>
        <taxon>Bivalvia</taxon>
        <taxon>Autobranchia</taxon>
        <taxon>Heteroconchia</taxon>
        <taxon>Euheterodonta</taxon>
        <taxon>Imparidentia</taxon>
        <taxon>Neoheterodontei</taxon>
        <taxon>Myida</taxon>
        <taxon>Dreissenoidea</taxon>
        <taxon>Dreissenidae</taxon>
        <taxon>Dreissena</taxon>
    </lineage>
</organism>
<gene>
    <name evidence="1" type="ORF">DPMN_119698</name>
</gene>